<evidence type="ECO:0000256" key="14">
    <source>
        <dbReference type="ARBA" id="ARBA00045085"/>
    </source>
</evidence>
<dbReference type="InterPro" id="IPR019734">
    <property type="entry name" value="TPR_rpt"/>
</dbReference>
<dbReference type="SMART" id="SM00028">
    <property type="entry name" value="TPR"/>
    <property type="match status" value="9"/>
</dbReference>
<dbReference type="Pfam" id="PF13181">
    <property type="entry name" value="TPR_8"/>
    <property type="match status" value="2"/>
</dbReference>
<dbReference type="PANTHER" id="PTHR44216">
    <property type="entry name" value="PROTEIN O-MANNOSYL-TRANSFERASE TMTC2"/>
    <property type="match status" value="1"/>
</dbReference>
<dbReference type="EC" id="2.4.1.109" evidence="6"/>
<dbReference type="InterPro" id="IPR013618">
    <property type="entry name" value="TMTC_DUF1736"/>
</dbReference>
<dbReference type="EMBL" id="JAFNEN010000207">
    <property type="protein sequence ID" value="KAG8189713.1"/>
    <property type="molecule type" value="Genomic_DNA"/>
</dbReference>
<comment type="catalytic activity">
    <reaction evidence="15">
        <text>a di-trans,poly-cis-dolichyl beta-D-mannosyl phosphate + L-seryl-[protein] = 3-O-(alpha-D-mannosyl)-L-seryl-[protein] + a di-trans,poly-cis-dolichyl phosphate + H(+)</text>
        <dbReference type="Rhea" id="RHEA:17377"/>
        <dbReference type="Rhea" id="RHEA-COMP:9863"/>
        <dbReference type="Rhea" id="RHEA-COMP:13546"/>
        <dbReference type="Rhea" id="RHEA-COMP:19498"/>
        <dbReference type="Rhea" id="RHEA-COMP:19501"/>
        <dbReference type="ChEBI" id="CHEBI:15378"/>
        <dbReference type="ChEBI" id="CHEBI:29999"/>
        <dbReference type="ChEBI" id="CHEBI:57683"/>
        <dbReference type="ChEBI" id="CHEBI:58211"/>
        <dbReference type="ChEBI" id="CHEBI:137321"/>
        <dbReference type="EC" id="2.4.1.109"/>
    </reaction>
</comment>
<evidence type="ECO:0000256" key="6">
    <source>
        <dbReference type="ARBA" id="ARBA00012839"/>
    </source>
</evidence>
<feature type="transmembrane region" description="Helical" evidence="17">
    <location>
        <begin position="130"/>
        <end position="150"/>
    </location>
</feature>
<comment type="similarity">
    <text evidence="5">Belongs to the TMTC family.</text>
</comment>
<evidence type="ECO:0000256" key="3">
    <source>
        <dbReference type="ARBA" id="ARBA00004240"/>
    </source>
</evidence>
<proteinExistence type="inferred from homology"/>
<feature type="transmembrane region" description="Helical" evidence="17">
    <location>
        <begin position="307"/>
        <end position="324"/>
    </location>
</feature>
<gene>
    <name evidence="19" type="ORF">JTE90_022525</name>
</gene>
<keyword evidence="9" id="KW-0677">Repeat</keyword>
<keyword evidence="8 17" id="KW-0812">Transmembrane</keyword>
<evidence type="ECO:0000256" key="1">
    <source>
        <dbReference type="ARBA" id="ARBA00003582"/>
    </source>
</evidence>
<dbReference type="Pfam" id="PF13414">
    <property type="entry name" value="TPR_11"/>
    <property type="match status" value="1"/>
</dbReference>
<dbReference type="InterPro" id="IPR011990">
    <property type="entry name" value="TPR-like_helical_dom_sf"/>
</dbReference>
<evidence type="ECO:0000313" key="20">
    <source>
        <dbReference type="Proteomes" id="UP000827092"/>
    </source>
</evidence>
<dbReference type="AlphaFoldDB" id="A0AAV6V0U8"/>
<feature type="transmembrane region" description="Helical" evidence="17">
    <location>
        <begin position="430"/>
        <end position="454"/>
    </location>
</feature>
<evidence type="ECO:0000256" key="11">
    <source>
        <dbReference type="ARBA" id="ARBA00022824"/>
    </source>
</evidence>
<comment type="function">
    <text evidence="1">Transfers mannosyl residues to the hydroxyl group of serine or threonine residues.</text>
</comment>
<evidence type="ECO:0000256" key="7">
    <source>
        <dbReference type="ARBA" id="ARBA00022679"/>
    </source>
</evidence>
<feature type="domain" description="DUF1736" evidence="18">
    <location>
        <begin position="244"/>
        <end position="316"/>
    </location>
</feature>
<dbReference type="PROSITE" id="PS50005">
    <property type="entry name" value="TPR"/>
    <property type="match status" value="5"/>
</dbReference>
<keyword evidence="10 16" id="KW-0802">TPR repeat</keyword>
<feature type="transmembrane region" description="Helical" evidence="17">
    <location>
        <begin position="460"/>
        <end position="479"/>
    </location>
</feature>
<dbReference type="Proteomes" id="UP000827092">
    <property type="component" value="Unassembled WGS sequence"/>
</dbReference>
<feature type="transmembrane region" description="Helical" evidence="17">
    <location>
        <begin position="224"/>
        <end position="241"/>
    </location>
</feature>
<dbReference type="PANTHER" id="PTHR44216:SF3">
    <property type="entry name" value="PROTEIN O-MANNOSYL-TRANSFERASE TMTC2"/>
    <property type="match status" value="1"/>
</dbReference>
<feature type="transmembrane region" description="Helical" evidence="17">
    <location>
        <begin position="186"/>
        <end position="203"/>
    </location>
</feature>
<evidence type="ECO:0000256" key="15">
    <source>
        <dbReference type="ARBA" id="ARBA00045102"/>
    </source>
</evidence>
<protein>
    <recommendedName>
        <fullName evidence="6">dolichyl-phosphate-mannose--protein mannosyltransferase</fullName>
        <ecNumber evidence="6">2.4.1.109</ecNumber>
    </recommendedName>
</protein>
<feature type="repeat" description="TPR" evidence="16">
    <location>
        <begin position="816"/>
        <end position="849"/>
    </location>
</feature>
<feature type="transmembrane region" description="Helical" evidence="17">
    <location>
        <begin position="491"/>
        <end position="509"/>
    </location>
</feature>
<feature type="transmembrane region" description="Helical" evidence="17">
    <location>
        <begin position="162"/>
        <end position="180"/>
    </location>
</feature>
<evidence type="ECO:0000256" key="13">
    <source>
        <dbReference type="ARBA" id="ARBA00023136"/>
    </source>
</evidence>
<keyword evidence="11" id="KW-0256">Endoplasmic reticulum</keyword>
<dbReference type="Pfam" id="PF13432">
    <property type="entry name" value="TPR_16"/>
    <property type="match status" value="1"/>
</dbReference>
<feature type="transmembrane region" description="Helical" evidence="17">
    <location>
        <begin position="98"/>
        <end position="118"/>
    </location>
</feature>
<comment type="pathway">
    <text evidence="4">Protein modification; protein glycosylation.</text>
</comment>
<dbReference type="Gene3D" id="1.25.40.10">
    <property type="entry name" value="Tetratricopeptide repeat domain"/>
    <property type="match status" value="3"/>
</dbReference>
<keyword evidence="7" id="KW-0808">Transferase</keyword>
<organism evidence="19 20">
    <name type="scientific">Oedothorax gibbosus</name>
    <dbReference type="NCBI Taxonomy" id="931172"/>
    <lineage>
        <taxon>Eukaryota</taxon>
        <taxon>Metazoa</taxon>
        <taxon>Ecdysozoa</taxon>
        <taxon>Arthropoda</taxon>
        <taxon>Chelicerata</taxon>
        <taxon>Arachnida</taxon>
        <taxon>Araneae</taxon>
        <taxon>Araneomorphae</taxon>
        <taxon>Entelegynae</taxon>
        <taxon>Araneoidea</taxon>
        <taxon>Linyphiidae</taxon>
        <taxon>Erigoninae</taxon>
        <taxon>Oedothorax</taxon>
    </lineage>
</organism>
<keyword evidence="20" id="KW-1185">Reference proteome</keyword>
<dbReference type="SUPFAM" id="SSF48452">
    <property type="entry name" value="TPR-like"/>
    <property type="match status" value="2"/>
</dbReference>
<keyword evidence="12 17" id="KW-1133">Transmembrane helix</keyword>
<feature type="repeat" description="TPR" evidence="16">
    <location>
        <begin position="680"/>
        <end position="713"/>
    </location>
</feature>
<name>A0AAV6V0U8_9ARAC</name>
<evidence type="ECO:0000256" key="8">
    <source>
        <dbReference type="ARBA" id="ARBA00022692"/>
    </source>
</evidence>
<feature type="repeat" description="TPR" evidence="16">
    <location>
        <begin position="782"/>
        <end position="815"/>
    </location>
</feature>
<sequence>MIFYCEENISCLFEEAPMEIGRAIKTNQDLLPTTPLSSIFKNDFWGTPLTHSGSHKSYRPICVLTFRLNHWLGGFDPWGYHFTNVLLHSLASALFTKLAAMVFLGSPVPTIIAGLVFAAHPIHTEAVSGIVGRADVGACLFFLMCILLYVKYCEYRNTEQCSRRWIFLYASLICAALSMLTKEHGVTVLGVCIVYELFVYHRIPLREIIDAPFKKHNQSLREGLFHLGGAAIALLGLRFHLMGSKPPDFAPADNPAADSDSMLTRTLTFLYLPAFNFWLMLCPRWLSFDWSMEAIPLLTSVFDARNLLSLVFYGSIVYFLHWLIKSFTRRCMYNSAFCSGPSSSGIYHHNGNASGPWCPCSNINQTFSFSNSHNHHNKSNRKGQHHNGYRHANGHNNHAQNGMNVHQEVASSSRQNTPPTRPAFNGQYDIVTLALALMILPFIPATNMFFYVGFVVAERVLYIPSMGFCILVALGADHIYRRQESTFRKRLVLFTVGLLLIVMSARTVIRNRDWLNEENLYRSGIPVNPPKAYGNLANILSGRGEKEEAEWAYKKALSYRANMADVRYNLGILLQEQGRYEEALYSYRLAIQFRPRLAMAHLNMGLVLGIMGRKDEAAEVYRHCAELDSQGLKDPKMHESTRISALFNLGRLYADDGKYDQAVQVYHEAVKKMPDHYQPQSLYNMMGEAYFKMGSFVDAERWYREALRVKPDHIPAHLTYAKLLSKWQRLDEAERWFLKAKYIAPNDSSVYQHYGQFLSECERHSEAADVYIRAAELASDEYEIVFNAANTLRQAGRNEEAETYYQIAVKLRPHEVTSHMNLGAMLHVNGKLPEAESSYLEALRLRPEDPITQNNLQKLRNLLNHRLRRENNAKAKANANL</sequence>
<evidence type="ECO:0000256" key="17">
    <source>
        <dbReference type="SAM" id="Phobius"/>
    </source>
</evidence>
<comment type="catalytic activity">
    <reaction evidence="14">
        <text>a di-trans,poly-cis-dolichyl beta-D-mannosyl phosphate + L-threonyl-[protein] = 3-O-(alpha-D-mannosyl)-L-threonyl-[protein] + a di-trans,poly-cis-dolichyl phosphate + H(+)</text>
        <dbReference type="Rhea" id="RHEA:53396"/>
        <dbReference type="Rhea" id="RHEA-COMP:11060"/>
        <dbReference type="Rhea" id="RHEA-COMP:13547"/>
        <dbReference type="Rhea" id="RHEA-COMP:19498"/>
        <dbReference type="Rhea" id="RHEA-COMP:19501"/>
        <dbReference type="ChEBI" id="CHEBI:15378"/>
        <dbReference type="ChEBI" id="CHEBI:30013"/>
        <dbReference type="ChEBI" id="CHEBI:57683"/>
        <dbReference type="ChEBI" id="CHEBI:58211"/>
        <dbReference type="ChEBI" id="CHEBI:137323"/>
        <dbReference type="EC" id="2.4.1.109"/>
    </reaction>
</comment>
<evidence type="ECO:0000256" key="10">
    <source>
        <dbReference type="ARBA" id="ARBA00022803"/>
    </source>
</evidence>
<evidence type="ECO:0000256" key="4">
    <source>
        <dbReference type="ARBA" id="ARBA00004922"/>
    </source>
</evidence>
<evidence type="ECO:0000256" key="9">
    <source>
        <dbReference type="ARBA" id="ARBA00022737"/>
    </source>
</evidence>
<feature type="repeat" description="TPR" evidence="16">
    <location>
        <begin position="643"/>
        <end position="676"/>
    </location>
</feature>
<accession>A0AAV6V0U8</accession>
<reference evidence="19 20" key="1">
    <citation type="journal article" date="2022" name="Nat. Ecol. Evol.">
        <title>A masculinizing supergene underlies an exaggerated male reproductive morph in a spider.</title>
        <authorList>
            <person name="Hendrickx F."/>
            <person name="De Corte Z."/>
            <person name="Sonet G."/>
            <person name="Van Belleghem S.M."/>
            <person name="Kostlbacher S."/>
            <person name="Vangestel C."/>
        </authorList>
    </citation>
    <scope>NUCLEOTIDE SEQUENCE [LARGE SCALE GENOMIC DNA]</scope>
    <source>
        <strain evidence="19">W744_W776</strain>
    </source>
</reference>
<dbReference type="InterPro" id="IPR052384">
    <property type="entry name" value="TMTC_O-mannosyltransferase"/>
</dbReference>
<dbReference type="GO" id="GO:0004169">
    <property type="term" value="F:dolichyl-phosphate-mannose-protein mannosyltransferase activity"/>
    <property type="evidence" value="ECO:0007669"/>
    <property type="project" value="UniProtKB-EC"/>
</dbReference>
<dbReference type="GO" id="GO:0005789">
    <property type="term" value="C:endoplasmic reticulum membrane"/>
    <property type="evidence" value="ECO:0007669"/>
    <property type="project" value="TreeGrafter"/>
</dbReference>
<dbReference type="Pfam" id="PF08409">
    <property type="entry name" value="TMTC_DUF1736"/>
    <property type="match status" value="1"/>
</dbReference>
<comment type="subcellular location">
    <subcellularLocation>
        <location evidence="3">Endoplasmic reticulum</location>
    </subcellularLocation>
    <subcellularLocation>
        <location evidence="2">Membrane</location>
        <topology evidence="2">Multi-pass membrane protein</topology>
    </subcellularLocation>
</comment>
<evidence type="ECO:0000313" key="19">
    <source>
        <dbReference type="EMBL" id="KAG8189713.1"/>
    </source>
</evidence>
<evidence type="ECO:0000259" key="18">
    <source>
        <dbReference type="Pfam" id="PF08409"/>
    </source>
</evidence>
<evidence type="ECO:0000256" key="2">
    <source>
        <dbReference type="ARBA" id="ARBA00004141"/>
    </source>
</evidence>
<dbReference type="PROSITE" id="PS50293">
    <property type="entry name" value="TPR_REGION"/>
    <property type="match status" value="3"/>
</dbReference>
<dbReference type="Pfam" id="PF13424">
    <property type="entry name" value="TPR_12"/>
    <property type="match status" value="1"/>
</dbReference>
<feature type="repeat" description="TPR" evidence="16">
    <location>
        <begin position="564"/>
        <end position="597"/>
    </location>
</feature>
<comment type="caution">
    <text evidence="19">The sequence shown here is derived from an EMBL/GenBank/DDBJ whole genome shotgun (WGS) entry which is preliminary data.</text>
</comment>
<evidence type="ECO:0000256" key="16">
    <source>
        <dbReference type="PROSITE-ProRule" id="PRU00339"/>
    </source>
</evidence>
<keyword evidence="13 17" id="KW-0472">Membrane</keyword>
<evidence type="ECO:0000256" key="5">
    <source>
        <dbReference type="ARBA" id="ARBA00007882"/>
    </source>
</evidence>
<evidence type="ECO:0000256" key="12">
    <source>
        <dbReference type="ARBA" id="ARBA00022989"/>
    </source>
</evidence>